<keyword evidence="5" id="KW-0256">Endoplasmic reticulum</keyword>
<comment type="catalytic activity">
    <reaction evidence="8">
        <text>D-glucosamine 6-phosphate + acetyl-CoA = N-acetyl-D-glucosamine 6-phosphate + CoA + H(+)</text>
        <dbReference type="Rhea" id="RHEA:10292"/>
        <dbReference type="ChEBI" id="CHEBI:15378"/>
        <dbReference type="ChEBI" id="CHEBI:57287"/>
        <dbReference type="ChEBI" id="CHEBI:57288"/>
        <dbReference type="ChEBI" id="CHEBI:57513"/>
        <dbReference type="ChEBI" id="CHEBI:58725"/>
        <dbReference type="EC" id="2.3.1.4"/>
    </reaction>
</comment>
<dbReference type="SUPFAM" id="SSF55729">
    <property type="entry name" value="Acyl-CoA N-acyltransferases (Nat)"/>
    <property type="match status" value="1"/>
</dbReference>
<evidence type="ECO:0000259" key="9">
    <source>
        <dbReference type="PROSITE" id="PS51186"/>
    </source>
</evidence>
<evidence type="ECO:0000256" key="7">
    <source>
        <dbReference type="ARBA" id="ARBA00023315"/>
    </source>
</evidence>
<name>A0A316V5N5_9BASI</name>
<dbReference type="PANTHER" id="PTHR13355:SF11">
    <property type="entry name" value="GLUCOSAMINE 6-PHOSPHATE N-ACETYLTRANSFERASE"/>
    <property type="match status" value="1"/>
</dbReference>
<evidence type="ECO:0000256" key="4">
    <source>
        <dbReference type="ARBA" id="ARBA00022679"/>
    </source>
</evidence>
<dbReference type="InterPro" id="IPR039143">
    <property type="entry name" value="GNPNAT1-like"/>
</dbReference>
<evidence type="ECO:0000313" key="11">
    <source>
        <dbReference type="Proteomes" id="UP000245884"/>
    </source>
</evidence>
<keyword evidence="6" id="KW-0472">Membrane</keyword>
<dbReference type="Proteomes" id="UP000245884">
    <property type="component" value="Unassembled WGS sequence"/>
</dbReference>
<dbReference type="PROSITE" id="PS51186">
    <property type="entry name" value="GNAT"/>
    <property type="match status" value="1"/>
</dbReference>
<protein>
    <recommendedName>
        <fullName evidence="8">Glucosamine 6-phosphate N-acetyltransferase</fullName>
        <ecNumber evidence="8">2.3.1.4</ecNumber>
    </recommendedName>
</protein>
<dbReference type="InterPro" id="IPR000182">
    <property type="entry name" value="GNAT_dom"/>
</dbReference>
<sequence>MPFTADKDLKLAFTPNLIPAKVHSALPEDLHLRPLAQDDYSRGHLDVLRVLTSAPDVGSSAWSERFDLMASHPDHYYPIVIVSKSTDRVVALGTLFVEFKFLRGNAKAGHIEDIAVSKEAQGKGLGKRVIEALTGVSEGLGCYKTFLDCSEENKGFYERCGYEFKGVQMSKYAPSS</sequence>
<evidence type="ECO:0000256" key="5">
    <source>
        <dbReference type="ARBA" id="ARBA00022824"/>
    </source>
</evidence>
<reference evidence="10 11" key="1">
    <citation type="journal article" date="2018" name="Mol. Biol. Evol.">
        <title>Broad Genomic Sampling Reveals a Smut Pathogenic Ancestry of the Fungal Clade Ustilaginomycotina.</title>
        <authorList>
            <person name="Kijpornyongpan T."/>
            <person name="Mondo S.J."/>
            <person name="Barry K."/>
            <person name="Sandor L."/>
            <person name="Lee J."/>
            <person name="Lipzen A."/>
            <person name="Pangilinan J."/>
            <person name="LaButti K."/>
            <person name="Hainaut M."/>
            <person name="Henrissat B."/>
            <person name="Grigoriev I.V."/>
            <person name="Spatafora J.W."/>
            <person name="Aime M.C."/>
        </authorList>
    </citation>
    <scope>NUCLEOTIDE SEQUENCE [LARGE SCALE GENOMIC DNA]</scope>
    <source>
        <strain evidence="10 11">MCA 5214</strain>
    </source>
</reference>
<evidence type="ECO:0000256" key="6">
    <source>
        <dbReference type="ARBA" id="ARBA00023136"/>
    </source>
</evidence>
<gene>
    <name evidence="10" type="ORF">BDZ90DRAFT_236055</name>
</gene>
<evidence type="ECO:0000313" key="10">
    <source>
        <dbReference type="EMBL" id="PWN30725.1"/>
    </source>
</evidence>
<comment type="similarity">
    <text evidence="8">Belongs to the acetyltransferase family. GNA1 subfamily.</text>
</comment>
<dbReference type="STRING" id="1569628.A0A316V5N5"/>
<dbReference type="EC" id="2.3.1.4" evidence="8"/>
<comment type="pathway">
    <text evidence="8">Nucleotide-sugar biosynthesis; UDP-N-acetyl-alpha-D-glucosamine biosynthesis; N-acetyl-alpha-D-glucosamine 1-phosphate from alpha-D-glucosamine 6-phosphate (route I): step 1/2.</text>
</comment>
<keyword evidence="11" id="KW-1185">Reference proteome</keyword>
<dbReference type="GeneID" id="37029107"/>
<dbReference type="EMBL" id="KZ819662">
    <property type="protein sequence ID" value="PWN30725.1"/>
    <property type="molecule type" value="Genomic_DNA"/>
</dbReference>
<dbReference type="PANTHER" id="PTHR13355">
    <property type="entry name" value="GLUCOSAMINE 6-PHOSPHATE N-ACETYLTRANSFERASE"/>
    <property type="match status" value="1"/>
</dbReference>
<evidence type="ECO:0000256" key="3">
    <source>
        <dbReference type="ARBA" id="ARBA00011738"/>
    </source>
</evidence>
<organism evidence="10 11">
    <name type="scientific">Jaminaea rosea</name>
    <dbReference type="NCBI Taxonomy" id="1569628"/>
    <lineage>
        <taxon>Eukaryota</taxon>
        <taxon>Fungi</taxon>
        <taxon>Dikarya</taxon>
        <taxon>Basidiomycota</taxon>
        <taxon>Ustilaginomycotina</taxon>
        <taxon>Exobasidiomycetes</taxon>
        <taxon>Microstromatales</taxon>
        <taxon>Microstromatales incertae sedis</taxon>
        <taxon>Jaminaea</taxon>
    </lineage>
</organism>
<comment type="subcellular location">
    <subcellularLocation>
        <location evidence="1">Endomembrane system</location>
        <topology evidence="1">Peripheral membrane protein</topology>
    </subcellularLocation>
    <subcellularLocation>
        <location evidence="2">Endoplasmic reticulum membrane</location>
    </subcellularLocation>
</comment>
<dbReference type="InterPro" id="IPR016181">
    <property type="entry name" value="Acyl_CoA_acyltransferase"/>
</dbReference>
<dbReference type="FunFam" id="3.40.630.30:FF:000048">
    <property type="entry name" value="Glucosamine 6-phosphate N-acetyltransferase"/>
    <property type="match status" value="1"/>
</dbReference>
<dbReference type="Pfam" id="PF00583">
    <property type="entry name" value="Acetyltransf_1"/>
    <property type="match status" value="1"/>
</dbReference>
<keyword evidence="4 8" id="KW-0808">Transferase</keyword>
<dbReference type="GO" id="GO:0004343">
    <property type="term" value="F:glucosamine 6-phosphate N-acetyltransferase activity"/>
    <property type="evidence" value="ECO:0007669"/>
    <property type="project" value="UniProtKB-UniRule"/>
</dbReference>
<proteinExistence type="inferred from homology"/>
<dbReference type="AlphaFoldDB" id="A0A316V5N5"/>
<dbReference type="GO" id="GO:0005789">
    <property type="term" value="C:endoplasmic reticulum membrane"/>
    <property type="evidence" value="ECO:0007669"/>
    <property type="project" value="UniProtKB-SubCell"/>
</dbReference>
<dbReference type="Gene3D" id="3.40.630.30">
    <property type="match status" value="1"/>
</dbReference>
<dbReference type="GO" id="GO:0006048">
    <property type="term" value="P:UDP-N-acetylglucosamine biosynthetic process"/>
    <property type="evidence" value="ECO:0007669"/>
    <property type="project" value="UniProtKB-UniRule"/>
</dbReference>
<comment type="subunit">
    <text evidence="3">Homodimer.</text>
</comment>
<evidence type="ECO:0000256" key="1">
    <source>
        <dbReference type="ARBA" id="ARBA00004184"/>
    </source>
</evidence>
<accession>A0A316V5N5</accession>
<evidence type="ECO:0000256" key="8">
    <source>
        <dbReference type="RuleBase" id="RU365086"/>
    </source>
</evidence>
<keyword evidence="7 8" id="KW-0012">Acyltransferase</keyword>
<dbReference type="UniPathway" id="UPA00113">
    <property type="reaction ID" value="UER00529"/>
</dbReference>
<feature type="domain" description="N-acetyltransferase" evidence="9">
    <location>
        <begin position="30"/>
        <end position="176"/>
    </location>
</feature>
<dbReference type="CDD" id="cd04301">
    <property type="entry name" value="NAT_SF"/>
    <property type="match status" value="1"/>
</dbReference>
<dbReference type="RefSeq" id="XP_025365337.1">
    <property type="nucleotide sequence ID" value="XM_025507284.1"/>
</dbReference>
<evidence type="ECO:0000256" key="2">
    <source>
        <dbReference type="ARBA" id="ARBA00004586"/>
    </source>
</evidence>
<dbReference type="OrthoDB" id="10039976at2759"/>